<keyword evidence="2" id="KW-1185">Reference proteome</keyword>
<dbReference type="RefSeq" id="WP_042153682.1">
    <property type="nucleotide sequence ID" value="NZ_CM002803.1"/>
</dbReference>
<reference evidence="1 2" key="1">
    <citation type="journal article" date="2014" name="Appl. Environ. Microbiol.">
        <title>Elucidation of insertion elements encoded on plasmids and in vitro construction of shuttle vectors from the toxic cyanobacterium Planktothrix.</title>
        <authorList>
            <person name="Christiansen G."/>
            <person name="Goesmann A."/>
            <person name="Kurmayer R."/>
        </authorList>
    </citation>
    <scope>NUCLEOTIDE SEQUENCE [LARGE SCALE GENOMIC DNA]</scope>
    <source>
        <strain evidence="1 2">NIVA-CYA 126/8</strain>
    </source>
</reference>
<dbReference type="eggNOG" id="ENOG50331IB">
    <property type="taxonomic scope" value="Bacteria"/>
</dbReference>
<protein>
    <submittedName>
        <fullName evidence="1">Uncharacterized protein</fullName>
    </submittedName>
</protein>
<gene>
    <name evidence="1" type="ORF">A19Y_1760</name>
</gene>
<dbReference type="GeneID" id="77289724"/>
<dbReference type="HOGENOM" id="CLU_171088_0_0_3"/>
<name>A0A073CF63_PLAA1</name>
<organism evidence="1 2">
    <name type="scientific">Planktothrix agardhii (strain NIVA-CYA 126/8)</name>
    <dbReference type="NCBI Taxonomy" id="388467"/>
    <lineage>
        <taxon>Bacteria</taxon>
        <taxon>Bacillati</taxon>
        <taxon>Cyanobacteriota</taxon>
        <taxon>Cyanophyceae</taxon>
        <taxon>Oscillatoriophycideae</taxon>
        <taxon>Oscillatoriales</taxon>
        <taxon>Microcoleaceae</taxon>
        <taxon>Planktothrix</taxon>
    </lineage>
</organism>
<proteinExistence type="predicted"/>
<dbReference type="AlphaFoldDB" id="A0A073CF63"/>
<dbReference type="Proteomes" id="UP000027395">
    <property type="component" value="Chromosome"/>
</dbReference>
<dbReference type="PATRIC" id="fig|388467.6.peg.1701"/>
<evidence type="ECO:0000313" key="2">
    <source>
        <dbReference type="Proteomes" id="UP000027395"/>
    </source>
</evidence>
<sequence length="103" mass="12189">MQTVKQKQKLRYQFRCPKLPLTVYREVAAHLRQVEGVDTGLIATHISHDQIPPEFDYTQSQVGSLWIEYDHSQNPEIREQIDQILAYYNDRYGVWETIDPPQD</sequence>
<dbReference type="EMBL" id="CM002803">
    <property type="protein sequence ID" value="KEI66756.1"/>
    <property type="molecule type" value="Genomic_DNA"/>
</dbReference>
<evidence type="ECO:0000313" key="1">
    <source>
        <dbReference type="EMBL" id="KEI66756.1"/>
    </source>
</evidence>
<dbReference type="STRING" id="388467.A19Y_1760"/>
<accession>A0A073CF63</accession>